<dbReference type="PANTHER" id="PTHR35870">
    <property type="entry name" value="PROTEIN, PUTATIVE (AFU_ORTHOLOGUE AFUA_5G03330)-RELATED"/>
    <property type="match status" value="1"/>
</dbReference>
<evidence type="ECO:0000313" key="3">
    <source>
        <dbReference type="Proteomes" id="UP000320707"/>
    </source>
</evidence>
<name>A0A559LLL4_FUSOC</name>
<dbReference type="Pfam" id="PF14027">
    <property type="entry name" value="Questin_oxidase"/>
    <property type="match status" value="1"/>
</dbReference>
<protein>
    <submittedName>
        <fullName evidence="2">Oxidoreductase ptaJ</fullName>
    </submittedName>
</protein>
<organism evidence="2 3">
    <name type="scientific">Fusarium oxysporum f. sp. cubense</name>
    <dbReference type="NCBI Taxonomy" id="61366"/>
    <lineage>
        <taxon>Eukaryota</taxon>
        <taxon>Fungi</taxon>
        <taxon>Dikarya</taxon>
        <taxon>Ascomycota</taxon>
        <taxon>Pezizomycotina</taxon>
        <taxon>Sordariomycetes</taxon>
        <taxon>Hypocreomycetidae</taxon>
        <taxon>Hypocreales</taxon>
        <taxon>Nectriaceae</taxon>
        <taxon>Fusarium</taxon>
        <taxon>Fusarium oxysporum species complex</taxon>
    </lineage>
</organism>
<evidence type="ECO:0000256" key="1">
    <source>
        <dbReference type="ARBA" id="ARBA00023002"/>
    </source>
</evidence>
<gene>
    <name evidence="2" type="primary">ptaJ</name>
    <name evidence="2" type="ORF">Focb16_v005353</name>
</gene>
<keyword evidence="1" id="KW-0560">Oxidoreductase</keyword>
<accession>A0A559LLL4</accession>
<dbReference type="AlphaFoldDB" id="A0A559LLL4"/>
<proteinExistence type="predicted"/>
<comment type="caution">
    <text evidence="2">The sequence shown here is derived from an EMBL/GenBank/DDBJ whole genome shotgun (WGS) entry which is preliminary data.</text>
</comment>
<reference evidence="2 3" key="1">
    <citation type="journal article" date="2019" name="Microbiol. Resour. Announc.">
        <title>High-quality draft genome sequence of Fusarium oxysporum f. sp. cubense strain 160527, a causal agent of Panama disease.</title>
        <authorList>
            <person name="Asai S."/>
            <person name="Ayukawa Y."/>
            <person name="Gan P."/>
            <person name="Masuda S."/>
            <person name="Komatsu K."/>
            <person name="Shirasu K."/>
            <person name="Arie T."/>
        </authorList>
    </citation>
    <scope>NUCLEOTIDE SEQUENCE [LARGE SCALE GENOMIC DNA]</scope>
    <source>
        <strain evidence="2 3">160527</strain>
    </source>
</reference>
<dbReference type="InterPro" id="IPR025337">
    <property type="entry name" value="Questin_oxidase-like"/>
</dbReference>
<dbReference type="PANTHER" id="PTHR35870:SF1">
    <property type="entry name" value="PROTEIN, PUTATIVE (AFU_ORTHOLOGUE AFUA_5G03330)-RELATED"/>
    <property type="match status" value="1"/>
</dbReference>
<sequence>MTATLTATDTRASTVRLDPAATQGIWHASAISIKAGEIASKVLQENHNKHHIFFSYMDREGVHMHNHIVHHILTLFALGATPAEIQKLYDVNLDYQRDAVPEQKEMIRNLSNPAVYKKAQGDEDNYMSFMKFYEDEIAAKGVPAVVEEYVFAEDHRADDMLVRLFMGFLHPIIHLGCGLEFDQPAVVAEALAQAAVHSDNFLFTFFHEAESRAEIPGTGKKNLAELLDLARASEKCRNASNSQVREKIRDGVLLNAKEEAMQLATQYKVEEDEVDLRTAELCNATAYIVAGAQRPNKAPRMDFFLMHPMNMAIFFGTFAKLPWLSQAAKARLLTYAGRFTLILYIDMGAPKLDLDIIRNYTPQRADGTWPDAIRRGILHPDDGHASKMIRAVLYAEQVSKTYEDRPEFRMNGADFEKFAVVGRIDGSPSTSGLRFKIKVKV</sequence>
<evidence type="ECO:0000313" key="2">
    <source>
        <dbReference type="EMBL" id="TVY75177.1"/>
    </source>
</evidence>
<dbReference type="GO" id="GO:0016491">
    <property type="term" value="F:oxidoreductase activity"/>
    <property type="evidence" value="ECO:0007669"/>
    <property type="project" value="UniProtKB-KW"/>
</dbReference>
<dbReference type="Proteomes" id="UP000320707">
    <property type="component" value="Unassembled WGS sequence"/>
</dbReference>
<dbReference type="EMBL" id="SRMI01000003">
    <property type="protein sequence ID" value="TVY75177.1"/>
    <property type="molecule type" value="Genomic_DNA"/>
</dbReference>